<dbReference type="Proteomes" id="UP001285263">
    <property type="component" value="Unassembled WGS sequence"/>
</dbReference>
<evidence type="ECO:0000313" key="1">
    <source>
        <dbReference type="EMBL" id="MDY0743560.1"/>
    </source>
</evidence>
<comment type="caution">
    <text evidence="1">The sequence shown here is derived from an EMBL/GenBank/DDBJ whole genome shotgun (WGS) entry which is preliminary data.</text>
</comment>
<dbReference type="RefSeq" id="WP_320421456.1">
    <property type="nucleotide sequence ID" value="NZ_JAXCLA010000001.1"/>
</dbReference>
<accession>A0ABU5DBC3</accession>
<reference evidence="1 2" key="1">
    <citation type="submission" date="2023-11" db="EMBL/GenBank/DDBJ databases">
        <title>Paucibacter sp. nov., isolated from fresh soil in Korea.</title>
        <authorList>
            <person name="Le N.T.T."/>
        </authorList>
    </citation>
    <scope>NUCLEOTIDE SEQUENCE [LARGE SCALE GENOMIC DNA]</scope>
    <source>
        <strain evidence="1 2">R3-3</strain>
    </source>
</reference>
<keyword evidence="2" id="KW-1185">Reference proteome</keyword>
<dbReference type="InterPro" id="IPR021317">
    <property type="entry name" value="DUF2917"/>
</dbReference>
<proteinExistence type="predicted"/>
<sequence>MSQSQQHSLWSVSQGEAISMSIGPGPRELSVSEGRLWLTLRGALDAPAEDHWLEAGESVQLPSGSRVVMEAWPQAAFQLLVPPCPEVIRRQAGRAASQPFWKRFLASSSQSSQPLSAA</sequence>
<name>A0ABU5DBC3_9BURK</name>
<protein>
    <submittedName>
        <fullName evidence="1">DUF2917 domain-containing protein</fullName>
    </submittedName>
</protein>
<organism evidence="1 2">
    <name type="scientific">Roseateles agri</name>
    <dbReference type="NCBI Taxonomy" id="3098619"/>
    <lineage>
        <taxon>Bacteria</taxon>
        <taxon>Pseudomonadati</taxon>
        <taxon>Pseudomonadota</taxon>
        <taxon>Betaproteobacteria</taxon>
        <taxon>Burkholderiales</taxon>
        <taxon>Sphaerotilaceae</taxon>
        <taxon>Roseateles</taxon>
    </lineage>
</organism>
<dbReference type="Pfam" id="PF11142">
    <property type="entry name" value="DUF2917"/>
    <property type="match status" value="1"/>
</dbReference>
<evidence type="ECO:0000313" key="2">
    <source>
        <dbReference type="Proteomes" id="UP001285263"/>
    </source>
</evidence>
<gene>
    <name evidence="1" type="ORF">SNE35_03545</name>
</gene>
<dbReference type="EMBL" id="JAXCLA010000001">
    <property type="protein sequence ID" value="MDY0743560.1"/>
    <property type="molecule type" value="Genomic_DNA"/>
</dbReference>